<name>A0A1H5PRY0_9ACTN</name>
<accession>A0A1H5PRY0</accession>
<dbReference type="OrthoDB" id="4822551at2"/>
<feature type="transmembrane region" description="Helical" evidence="1">
    <location>
        <begin position="106"/>
        <end position="124"/>
    </location>
</feature>
<evidence type="ECO:0000256" key="1">
    <source>
        <dbReference type="SAM" id="Phobius"/>
    </source>
</evidence>
<proteinExistence type="predicted"/>
<keyword evidence="4" id="KW-1185">Reference proteome</keyword>
<feature type="transmembrane region" description="Helical" evidence="1">
    <location>
        <begin position="329"/>
        <end position="348"/>
    </location>
</feature>
<dbReference type="InterPro" id="IPR053150">
    <property type="entry name" value="Teicoplanin_resist-assoc"/>
</dbReference>
<feature type="transmembrane region" description="Helical" evidence="1">
    <location>
        <begin position="41"/>
        <end position="62"/>
    </location>
</feature>
<reference evidence="4" key="1">
    <citation type="submission" date="2016-10" db="EMBL/GenBank/DDBJ databases">
        <authorList>
            <person name="Varghese N."/>
            <person name="Submissions S."/>
        </authorList>
    </citation>
    <scope>NUCLEOTIDE SEQUENCE [LARGE SCALE GENOMIC DNA]</scope>
    <source>
        <strain evidence="4">DSM 45237</strain>
    </source>
</reference>
<dbReference type="AlphaFoldDB" id="A0A1H5PRY0"/>
<dbReference type="EMBL" id="FNUC01000004">
    <property type="protein sequence ID" value="SEF15968.1"/>
    <property type="molecule type" value="Genomic_DNA"/>
</dbReference>
<keyword evidence="1" id="KW-0472">Membrane</keyword>
<evidence type="ECO:0000313" key="4">
    <source>
        <dbReference type="Proteomes" id="UP000181980"/>
    </source>
</evidence>
<organism evidence="3 4">
    <name type="scientific">Jiangella alba</name>
    <dbReference type="NCBI Taxonomy" id="561176"/>
    <lineage>
        <taxon>Bacteria</taxon>
        <taxon>Bacillati</taxon>
        <taxon>Actinomycetota</taxon>
        <taxon>Actinomycetes</taxon>
        <taxon>Jiangellales</taxon>
        <taxon>Jiangellaceae</taxon>
        <taxon>Jiangella</taxon>
    </lineage>
</organism>
<evidence type="ECO:0000313" key="3">
    <source>
        <dbReference type="EMBL" id="SEF15968.1"/>
    </source>
</evidence>
<dbReference type="Pfam" id="PF04892">
    <property type="entry name" value="VanZ"/>
    <property type="match status" value="1"/>
</dbReference>
<feature type="transmembrane region" description="Helical" evidence="1">
    <location>
        <begin position="131"/>
        <end position="150"/>
    </location>
</feature>
<gene>
    <name evidence="3" type="ORF">SAMN04488561_5160</name>
</gene>
<protein>
    <submittedName>
        <fullName evidence="3">VanZ like family protein</fullName>
    </submittedName>
</protein>
<feature type="transmembrane region" description="Helical" evidence="1">
    <location>
        <begin position="6"/>
        <end position="29"/>
    </location>
</feature>
<feature type="transmembrane region" description="Helical" evidence="1">
    <location>
        <begin position="256"/>
        <end position="278"/>
    </location>
</feature>
<dbReference type="STRING" id="561176.SAMN04488561_5160"/>
<dbReference type="PANTHER" id="PTHR36834:SF1">
    <property type="entry name" value="INTEGRAL MEMBRANE PROTEIN"/>
    <property type="match status" value="1"/>
</dbReference>
<feature type="transmembrane region" description="Helical" evidence="1">
    <location>
        <begin position="170"/>
        <end position="191"/>
    </location>
</feature>
<keyword evidence="1" id="KW-0812">Transmembrane</keyword>
<dbReference type="PANTHER" id="PTHR36834">
    <property type="entry name" value="MEMBRANE PROTEIN-RELATED"/>
    <property type="match status" value="1"/>
</dbReference>
<feature type="transmembrane region" description="Helical" evidence="1">
    <location>
        <begin position="212"/>
        <end position="236"/>
    </location>
</feature>
<sequence length="373" mass="39545">MTDAWTWPAYVAVLFGTVTFVLFFAPIVVIESRTYGRLSPLRLAGAAAFAIYGMALVAYTLLPWPESAWCAAHEAPPVQWRPFHSVDDIVNDTAGLSLMARLESAAVLQVVFNVVLFVPWGLFLRRFFGRGLGLTVISGAAVSVLIETTQGTGVFGLAGCVYRVADVDDVLTNTTGAAIGALLAPVLLRWMPGQELRRTRREPRPVTRSRRLLGMVVDLAAYTAVAAVVATAYRAYVLYGRGDELPAEAGWGDRAVPSIVAFVLVMLVPTLSGPGASLGQRALWLAPWWADGAVHRSRALARSLCGFGLYGLLDVVSALPPLDDGVTDAAASLTNVVIVVSGLAVLVAGPRGLSFRLAGAQVADARAEAATAR</sequence>
<evidence type="ECO:0000259" key="2">
    <source>
        <dbReference type="Pfam" id="PF04892"/>
    </source>
</evidence>
<dbReference type="Proteomes" id="UP000181980">
    <property type="component" value="Unassembled WGS sequence"/>
</dbReference>
<keyword evidence="1" id="KW-1133">Transmembrane helix</keyword>
<dbReference type="InterPro" id="IPR006976">
    <property type="entry name" value="VanZ-like"/>
</dbReference>
<dbReference type="RefSeq" id="WP_069109040.1">
    <property type="nucleotide sequence ID" value="NZ_FNUC01000004.1"/>
</dbReference>
<feature type="domain" description="VanZ-like" evidence="2">
    <location>
        <begin position="49"/>
        <end position="187"/>
    </location>
</feature>
<feature type="transmembrane region" description="Helical" evidence="1">
    <location>
        <begin position="299"/>
        <end position="317"/>
    </location>
</feature>